<dbReference type="CDD" id="cd04301">
    <property type="entry name" value="NAT_SF"/>
    <property type="match status" value="1"/>
</dbReference>
<feature type="transmembrane region" description="Helical" evidence="1">
    <location>
        <begin position="59"/>
        <end position="78"/>
    </location>
</feature>
<feature type="transmembrane region" description="Helical" evidence="1">
    <location>
        <begin position="29"/>
        <end position="53"/>
    </location>
</feature>
<protein>
    <submittedName>
        <fullName evidence="3">GNAT family N-acetyltransferase</fullName>
        <ecNumber evidence="3">2.3.1.-</ecNumber>
    </submittedName>
</protein>
<dbReference type="Proteomes" id="UP001597511">
    <property type="component" value="Unassembled WGS sequence"/>
</dbReference>
<dbReference type="InterPro" id="IPR000182">
    <property type="entry name" value="GNAT_dom"/>
</dbReference>
<evidence type="ECO:0000313" key="3">
    <source>
        <dbReference type="EMBL" id="MFD2920995.1"/>
    </source>
</evidence>
<dbReference type="Pfam" id="PF13673">
    <property type="entry name" value="Acetyltransf_10"/>
    <property type="match status" value="1"/>
</dbReference>
<dbReference type="Gene3D" id="3.40.630.30">
    <property type="match status" value="1"/>
</dbReference>
<keyword evidence="4" id="KW-1185">Reference proteome</keyword>
<evidence type="ECO:0000313" key="4">
    <source>
        <dbReference type="Proteomes" id="UP001597511"/>
    </source>
</evidence>
<name>A0ABW6A938_9BACT</name>
<dbReference type="RefSeq" id="WP_386100436.1">
    <property type="nucleotide sequence ID" value="NZ_JBHUOZ010000003.1"/>
</dbReference>
<dbReference type="PROSITE" id="PS51186">
    <property type="entry name" value="GNAT"/>
    <property type="match status" value="1"/>
</dbReference>
<dbReference type="Pfam" id="PF13367">
    <property type="entry name" value="PrsW-protease"/>
    <property type="match status" value="1"/>
</dbReference>
<keyword evidence="3" id="KW-0012">Acyltransferase</keyword>
<dbReference type="PANTHER" id="PTHR36844">
    <property type="entry name" value="PROTEASE PRSW"/>
    <property type="match status" value="1"/>
</dbReference>
<feature type="transmembrane region" description="Helical" evidence="1">
    <location>
        <begin position="201"/>
        <end position="219"/>
    </location>
</feature>
<organism evidence="3 4">
    <name type="scientific">Terrimonas rubra</name>
    <dbReference type="NCBI Taxonomy" id="1035890"/>
    <lineage>
        <taxon>Bacteria</taxon>
        <taxon>Pseudomonadati</taxon>
        <taxon>Bacteroidota</taxon>
        <taxon>Chitinophagia</taxon>
        <taxon>Chitinophagales</taxon>
        <taxon>Chitinophagaceae</taxon>
        <taxon>Terrimonas</taxon>
    </lineage>
</organism>
<dbReference type="InterPro" id="IPR016181">
    <property type="entry name" value="Acyl_CoA_acyltransferase"/>
</dbReference>
<feature type="transmembrane region" description="Helical" evidence="1">
    <location>
        <begin position="167"/>
        <end position="189"/>
    </location>
</feature>
<proteinExistence type="predicted"/>
<reference evidence="4" key="1">
    <citation type="journal article" date="2019" name="Int. J. Syst. Evol. Microbiol.">
        <title>The Global Catalogue of Microorganisms (GCM) 10K type strain sequencing project: providing services to taxonomists for standard genome sequencing and annotation.</title>
        <authorList>
            <consortium name="The Broad Institute Genomics Platform"/>
            <consortium name="The Broad Institute Genome Sequencing Center for Infectious Disease"/>
            <person name="Wu L."/>
            <person name="Ma J."/>
        </authorList>
    </citation>
    <scope>NUCLEOTIDE SEQUENCE [LARGE SCALE GENOMIC DNA]</scope>
    <source>
        <strain evidence="4">KCTC 23299</strain>
    </source>
</reference>
<dbReference type="GO" id="GO:0016746">
    <property type="term" value="F:acyltransferase activity"/>
    <property type="evidence" value="ECO:0007669"/>
    <property type="project" value="UniProtKB-KW"/>
</dbReference>
<keyword evidence="1" id="KW-1133">Transmembrane helix</keyword>
<sequence length="399" mass="45083">MNLIALAAAPGIAICLFIFYRDRYNKEPLLNLILTFLLGILTAVPAVIIEFAFNTETGSIAMVAVKAFLVVALTEELCKFAVLRWYSYPKKSFDEPLDGIVYGVVASMGFATIENILYVTRYAEMGMGYQVALMRMFLSVPAHATFGILMGYYVGLAKFATVNKTKLIITGIFWATFMHGVYDFFLFLQGHPDVKDYISDGALFIGAIVSFIIGIRLSLKHIKVHRRLSQMTHHPTELLKIRKAAVRDIPVIQQLAYDSWPATYGSILSTEQIEYMLSSLYSSATLEKDMQQNHFILVYDDNVPVGFAAFGRISQDTAKLHKIYFLPRMQGKGFGKLTLQQIIHALKKNGTAYLQLNVNRHNPARSFYEKMGFEVIREEDIDIGNGYFMNDYVMELKLG</sequence>
<comment type="caution">
    <text evidence="3">The sequence shown here is derived from an EMBL/GenBank/DDBJ whole genome shotgun (WGS) entry which is preliminary data.</text>
</comment>
<dbReference type="EC" id="2.3.1.-" evidence="3"/>
<keyword evidence="1" id="KW-0472">Membrane</keyword>
<feature type="transmembrane region" description="Helical" evidence="1">
    <location>
        <begin position="132"/>
        <end position="155"/>
    </location>
</feature>
<evidence type="ECO:0000256" key="1">
    <source>
        <dbReference type="SAM" id="Phobius"/>
    </source>
</evidence>
<dbReference type="SUPFAM" id="SSF55729">
    <property type="entry name" value="Acyl-CoA N-acyltransferases (Nat)"/>
    <property type="match status" value="1"/>
</dbReference>
<keyword evidence="1" id="KW-0812">Transmembrane</keyword>
<accession>A0ABW6A938</accession>
<dbReference type="PANTHER" id="PTHR36844:SF1">
    <property type="entry name" value="PROTEASE PRSW"/>
    <property type="match status" value="1"/>
</dbReference>
<feature type="domain" description="N-acetyltransferase" evidence="2">
    <location>
        <begin position="239"/>
        <end position="399"/>
    </location>
</feature>
<gene>
    <name evidence="3" type="ORF">ACFS6H_14820</name>
</gene>
<feature type="transmembrane region" description="Helical" evidence="1">
    <location>
        <begin position="99"/>
        <end position="120"/>
    </location>
</feature>
<feature type="transmembrane region" description="Helical" evidence="1">
    <location>
        <begin position="6"/>
        <end position="22"/>
    </location>
</feature>
<dbReference type="InterPro" id="IPR026898">
    <property type="entry name" value="PrsW"/>
</dbReference>
<keyword evidence="3" id="KW-0808">Transferase</keyword>
<evidence type="ECO:0000259" key="2">
    <source>
        <dbReference type="PROSITE" id="PS51186"/>
    </source>
</evidence>
<dbReference type="EMBL" id="JBHUOZ010000003">
    <property type="protein sequence ID" value="MFD2920995.1"/>
    <property type="molecule type" value="Genomic_DNA"/>
</dbReference>